<proteinExistence type="inferred from homology"/>
<evidence type="ECO:0000256" key="3">
    <source>
        <dbReference type="ARBA" id="ARBA00022670"/>
    </source>
</evidence>
<evidence type="ECO:0000256" key="2">
    <source>
        <dbReference type="ARBA" id="ARBA00022654"/>
    </source>
</evidence>
<dbReference type="GO" id="GO:0008233">
    <property type="term" value="F:peptidase activity"/>
    <property type="evidence" value="ECO:0007669"/>
    <property type="project" value="UniProtKB-UniRule"/>
</dbReference>
<keyword evidence="1 8" id="KW-1003">Cell membrane</keyword>
<dbReference type="HAMAP" id="MF_00784">
    <property type="entry name" value="AgrB"/>
    <property type="match status" value="1"/>
</dbReference>
<sequence>MEKPEQKLLLYKLSDRLFAAIQKNLQLERRQALLVKLGIDTVLNVIPKLIITIILALLLHELVPVLVFMGSFLVLRGFAYGRHLESDLLCTILTAVTFVGVPYLIQFTDGIPELFRFILCLLLTVPIGMFSPAVTRKNPIKSQSLKRALKHKAIITSLVFSFLQFLVSNNLGTIIVVSLLLVFTLIVPLKGGKSDEAENV</sequence>
<evidence type="ECO:0000313" key="9">
    <source>
        <dbReference type="EMBL" id="QQM60926.1"/>
    </source>
</evidence>
<comment type="subcellular location">
    <subcellularLocation>
        <location evidence="8">Cell membrane</location>
        <topology evidence="8">Multi-pass membrane protein</topology>
    </subcellularLocation>
</comment>
<dbReference type="GeneID" id="77216597"/>
<organism evidence="9 10">
    <name type="scientific">Lactiplantibacillus plantarum</name>
    <name type="common">Lactobacillus plantarum</name>
    <dbReference type="NCBI Taxonomy" id="1590"/>
    <lineage>
        <taxon>Bacteria</taxon>
        <taxon>Bacillati</taxon>
        <taxon>Bacillota</taxon>
        <taxon>Bacilli</taxon>
        <taxon>Lactobacillales</taxon>
        <taxon>Lactobacillaceae</taxon>
        <taxon>Lactiplantibacillus</taxon>
    </lineage>
</organism>
<dbReference type="AlphaFoldDB" id="A0AAX1K8F0"/>
<dbReference type="EMBL" id="CP066817">
    <property type="protein sequence ID" value="QQM60926.1"/>
    <property type="molecule type" value="Genomic_DNA"/>
</dbReference>
<dbReference type="RefSeq" id="WP_011102234.1">
    <property type="nucleotide sequence ID" value="NZ_CAXLKC010000002.1"/>
</dbReference>
<feature type="transmembrane region" description="Helical" evidence="8">
    <location>
        <begin position="154"/>
        <end position="187"/>
    </location>
</feature>
<feature type="transmembrane region" description="Helical" evidence="8">
    <location>
        <begin position="49"/>
        <end position="75"/>
    </location>
</feature>
<keyword evidence="3 8" id="KW-0645">Protease</keyword>
<protein>
    <recommendedName>
        <fullName evidence="8">Putative AgrB-like protein</fullName>
        <ecNumber evidence="8">3.4.-.-</ecNumber>
    </recommendedName>
</protein>
<keyword evidence="7 8" id="KW-0472">Membrane</keyword>
<feature type="transmembrane region" description="Helical" evidence="8">
    <location>
        <begin position="114"/>
        <end position="134"/>
    </location>
</feature>
<dbReference type="GO" id="GO:0006508">
    <property type="term" value="P:proteolysis"/>
    <property type="evidence" value="ECO:0007669"/>
    <property type="project" value="UniProtKB-KW"/>
</dbReference>
<reference evidence="9 10" key="1">
    <citation type="submission" date="2020-12" db="EMBL/GenBank/DDBJ databases">
        <title>Whole genome sequencing of Lactobacillus plantarum PC518.</title>
        <authorList>
            <person name="Guo Q."/>
        </authorList>
    </citation>
    <scope>NUCLEOTIDE SEQUENCE [LARGE SCALE GENOMIC DNA]</scope>
    <source>
        <strain evidence="9 10">PC518</strain>
    </source>
</reference>
<keyword evidence="6 8" id="KW-1133">Transmembrane helix</keyword>
<dbReference type="Pfam" id="PF04647">
    <property type="entry name" value="AgrB"/>
    <property type="match status" value="1"/>
</dbReference>
<dbReference type="Proteomes" id="UP000595466">
    <property type="component" value="Chromosome"/>
</dbReference>
<gene>
    <name evidence="9" type="ORF">JH395_14655</name>
</gene>
<evidence type="ECO:0000256" key="1">
    <source>
        <dbReference type="ARBA" id="ARBA00022475"/>
    </source>
</evidence>
<evidence type="ECO:0000256" key="5">
    <source>
        <dbReference type="ARBA" id="ARBA00022801"/>
    </source>
</evidence>
<dbReference type="InterPro" id="IPR006741">
    <property type="entry name" value="AgrB"/>
</dbReference>
<dbReference type="SMART" id="SM00793">
    <property type="entry name" value="AgrB"/>
    <property type="match status" value="1"/>
</dbReference>
<evidence type="ECO:0000256" key="8">
    <source>
        <dbReference type="HAMAP-Rule" id="MF_00784"/>
    </source>
</evidence>
<name>A0AAX1K8F0_LACPN</name>
<dbReference type="SMR" id="A0AAX1K8F0"/>
<evidence type="ECO:0000313" key="10">
    <source>
        <dbReference type="Proteomes" id="UP000595466"/>
    </source>
</evidence>
<accession>A0AAX1K8F0</accession>
<evidence type="ECO:0000256" key="7">
    <source>
        <dbReference type="ARBA" id="ARBA00023136"/>
    </source>
</evidence>
<comment type="similarity">
    <text evidence="8">Belongs to the AgrB family.</text>
</comment>
<comment type="function">
    <text evidence="8">May be involved in the proteolytic processing of a quorum sensing system signal molecule precursor.</text>
</comment>
<feature type="transmembrane region" description="Helical" evidence="8">
    <location>
        <begin position="87"/>
        <end position="108"/>
    </location>
</feature>
<dbReference type="GO" id="GO:0005886">
    <property type="term" value="C:plasma membrane"/>
    <property type="evidence" value="ECO:0007669"/>
    <property type="project" value="UniProtKB-SubCell"/>
</dbReference>
<keyword evidence="2 8" id="KW-0673">Quorum sensing</keyword>
<evidence type="ECO:0000256" key="6">
    <source>
        <dbReference type="ARBA" id="ARBA00022989"/>
    </source>
</evidence>
<dbReference type="GO" id="GO:0009372">
    <property type="term" value="P:quorum sensing"/>
    <property type="evidence" value="ECO:0007669"/>
    <property type="project" value="UniProtKB-UniRule"/>
</dbReference>
<dbReference type="EC" id="3.4.-.-" evidence="8"/>
<evidence type="ECO:0000256" key="4">
    <source>
        <dbReference type="ARBA" id="ARBA00022692"/>
    </source>
</evidence>
<keyword evidence="4 8" id="KW-0812">Transmembrane</keyword>
<keyword evidence="5 8" id="KW-0378">Hydrolase</keyword>